<feature type="domain" description="Beta-glucuronidase C-terminal" evidence="1">
    <location>
        <begin position="457"/>
        <end position="562"/>
    </location>
</feature>
<evidence type="ECO:0000313" key="3">
    <source>
        <dbReference type="Proteomes" id="UP000559256"/>
    </source>
</evidence>
<dbReference type="InterPro" id="IPR052974">
    <property type="entry name" value="GH79_Enzymes"/>
</dbReference>
<dbReference type="PANTHER" id="PTHR36183">
    <property type="entry name" value="BETA-GLUCURONIDASE"/>
    <property type="match status" value="1"/>
</dbReference>
<dbReference type="OrthoDB" id="2796951at2759"/>
<protein>
    <recommendedName>
        <fullName evidence="1">Beta-glucuronidase C-terminal domain-containing protein</fullName>
    </recommendedName>
</protein>
<dbReference type="SUPFAM" id="SSF51445">
    <property type="entry name" value="(Trans)glycosidases"/>
    <property type="match status" value="1"/>
</dbReference>
<dbReference type="InterPro" id="IPR017853">
    <property type="entry name" value="GH"/>
</dbReference>
<dbReference type="PANTHER" id="PTHR36183:SF2">
    <property type="entry name" value="BETA-GLUCURONIDASE C-TERMINAL DOMAIN-CONTAINING PROTEIN"/>
    <property type="match status" value="1"/>
</dbReference>
<evidence type="ECO:0000313" key="2">
    <source>
        <dbReference type="EMBL" id="KAF5334551.1"/>
    </source>
</evidence>
<dbReference type="Proteomes" id="UP000559256">
    <property type="component" value="Unassembled WGS sequence"/>
</dbReference>
<gene>
    <name evidence="2" type="ORF">D9758_015776</name>
</gene>
<reference evidence="2 3" key="1">
    <citation type="journal article" date="2020" name="ISME J.">
        <title>Uncovering the hidden diversity of litter-decomposition mechanisms in mushroom-forming fungi.</title>
        <authorList>
            <person name="Floudas D."/>
            <person name="Bentzer J."/>
            <person name="Ahren D."/>
            <person name="Johansson T."/>
            <person name="Persson P."/>
            <person name="Tunlid A."/>
        </authorList>
    </citation>
    <scope>NUCLEOTIDE SEQUENCE [LARGE SCALE GENOMIC DNA]</scope>
    <source>
        <strain evidence="2 3">CBS 291.85</strain>
    </source>
</reference>
<organism evidence="2 3">
    <name type="scientific">Tetrapyrgos nigripes</name>
    <dbReference type="NCBI Taxonomy" id="182062"/>
    <lineage>
        <taxon>Eukaryota</taxon>
        <taxon>Fungi</taxon>
        <taxon>Dikarya</taxon>
        <taxon>Basidiomycota</taxon>
        <taxon>Agaricomycotina</taxon>
        <taxon>Agaricomycetes</taxon>
        <taxon>Agaricomycetidae</taxon>
        <taxon>Agaricales</taxon>
        <taxon>Marasmiineae</taxon>
        <taxon>Marasmiaceae</taxon>
        <taxon>Tetrapyrgos</taxon>
    </lineage>
</organism>
<accession>A0A8H5C3V5</accession>
<dbReference type="AlphaFoldDB" id="A0A8H5C3V5"/>
<dbReference type="Pfam" id="PF16862">
    <property type="entry name" value="Glyco_hydro_79C"/>
    <property type="match status" value="1"/>
</dbReference>
<name>A0A8H5C3V5_9AGAR</name>
<keyword evidence="3" id="KW-1185">Reference proteome</keyword>
<proteinExistence type="predicted"/>
<dbReference type="EMBL" id="JAACJM010000258">
    <property type="protein sequence ID" value="KAF5334551.1"/>
    <property type="molecule type" value="Genomic_DNA"/>
</dbReference>
<comment type="caution">
    <text evidence="2">The sequence shown here is derived from an EMBL/GenBank/DDBJ whole genome shotgun (WGS) entry which is preliminary data.</text>
</comment>
<evidence type="ECO:0000259" key="1">
    <source>
        <dbReference type="Pfam" id="PF16862"/>
    </source>
</evidence>
<sequence length="568" mass="62053">MTKDASFVRKILFFLPYTAALTHAITVNLPFTAPDNAPTVSGSLFSLSLEQDRWLDWVGTASTGRNEFFFNTLDNLIQITGEAPHIRIGADSADHTDFGVGVKDAEAIFPEPTEIEPYPEATNITVGDAFYEAVRFLPPHTHVIWGVNFATKNITSAFLQAQAIQRAFSSNVVQDAGIILDAVEVGNEPNIYPRNTVRPVDYNISEYVQEWIPFASNVSAASGITPNSHTQFWGGSFADSFSELEPSTSGFSPQGLFGNGILNSEPGKLIKTFSQHHYNAFCFSNCGTLQLEQLLTKSTIRSNLSIFAEDVAVVRDQGWEYVLGETNSNPLHGAPGLSNVAGAALWALDYALFAAQMGVRRVFFHEGVGYKYNLIQPTTLTRSPVDGSTLPSPLPPHIQPPYYAAIIAAEAIGNNSRLGDGTRLVELALGNSANLSAYTFFEDFEDESGSGESTRSRSRLARAVFINLEVFSSSMEKRTSVHVDFDFDFSDFGDDSDARRIAVAPSMMQVKRLAIGHADDTSGLTWGGVTYETNDGRYSGEESIEIVDVEDGFDIQATEVVLLSFLFL</sequence>
<dbReference type="InterPro" id="IPR031728">
    <property type="entry name" value="GlcAase_C"/>
</dbReference>
<dbReference type="Gene3D" id="3.20.20.80">
    <property type="entry name" value="Glycosidases"/>
    <property type="match status" value="1"/>
</dbReference>